<evidence type="ECO:0000313" key="10">
    <source>
        <dbReference type="EMBL" id="MFB9647262.1"/>
    </source>
</evidence>
<keyword evidence="6 7" id="KW-0378">Hydrolase</keyword>
<dbReference type="RefSeq" id="WP_344713718.1">
    <property type="nucleotide sequence ID" value="NZ_BAAAWH010000001.1"/>
</dbReference>
<dbReference type="PANTHER" id="PTHR43390:SF1">
    <property type="entry name" value="CHLOROPLAST PROCESSING PEPTIDASE"/>
    <property type="match status" value="1"/>
</dbReference>
<evidence type="ECO:0000256" key="7">
    <source>
        <dbReference type="RuleBase" id="RU362042"/>
    </source>
</evidence>
<proteinExistence type="inferred from homology"/>
<feature type="compositionally biased region" description="Low complexity" evidence="8">
    <location>
        <begin position="7"/>
        <end position="20"/>
    </location>
</feature>
<dbReference type="InterPro" id="IPR019758">
    <property type="entry name" value="Pept_S26A_signal_pept_1_CS"/>
</dbReference>
<protein>
    <recommendedName>
        <fullName evidence="4 7">Signal peptidase I</fullName>
        <ecNumber evidence="4 7">3.4.21.89</ecNumber>
    </recommendedName>
</protein>
<comment type="subcellular location">
    <subcellularLocation>
        <location evidence="2">Cell membrane</location>
        <topology evidence="2">Single-pass type II membrane protein</topology>
    </subcellularLocation>
    <subcellularLocation>
        <location evidence="7">Membrane</location>
        <topology evidence="7">Single-pass type II membrane protein</topology>
    </subcellularLocation>
</comment>
<feature type="region of interest" description="Disordered" evidence="8">
    <location>
        <begin position="251"/>
        <end position="270"/>
    </location>
</feature>
<dbReference type="InterPro" id="IPR019756">
    <property type="entry name" value="Pept_S26A_signal_pept_1_Ser-AS"/>
</dbReference>
<dbReference type="GO" id="GO:0009003">
    <property type="term" value="F:signal peptidase activity"/>
    <property type="evidence" value="ECO:0007669"/>
    <property type="project" value="UniProtKB-EC"/>
</dbReference>
<dbReference type="InterPro" id="IPR036286">
    <property type="entry name" value="LexA/Signal_pep-like_sf"/>
</dbReference>
<reference evidence="10 11" key="1">
    <citation type="submission" date="2024-09" db="EMBL/GenBank/DDBJ databases">
        <authorList>
            <person name="Sun Q."/>
            <person name="Mori K."/>
        </authorList>
    </citation>
    <scope>NUCLEOTIDE SEQUENCE [LARGE SCALE GENOMIC DNA]</scope>
    <source>
        <strain evidence="10 11">JCM 1342</strain>
    </source>
</reference>
<keyword evidence="7" id="KW-0472">Membrane</keyword>
<evidence type="ECO:0000256" key="6">
    <source>
        <dbReference type="ARBA" id="ARBA00022801"/>
    </source>
</evidence>
<feature type="region of interest" description="Disordered" evidence="8">
    <location>
        <begin position="1"/>
        <end position="22"/>
    </location>
</feature>
<dbReference type="Gene3D" id="2.10.109.10">
    <property type="entry name" value="Umud Fragment, subunit A"/>
    <property type="match status" value="1"/>
</dbReference>
<sequence length="270" mass="29970">MTTEQTAAAAPTPTSRAARSQPRDRRRGWLSFLRDVLIIVLVAVLVSFLVKTFLVRSFYIPSGSMESTLLVNDRILVDEITPRFSGYDRGDIVVFRDPGGWLPPRAETERSFLLEGVDWMLSLVGLAAPDSDDHLVKRIIGVSGDHVVCCNAIGQITVNGVPLDETDYIRLPTPDSPASDQLFDVIVPENRLWVLGDNRYSSKDSRYNQDQPGEGFVPVDNVVGRAFLTTWPFDRFGMLDFHPEVFAGIPEASDDKAEVPTPEPTENPLP</sequence>
<dbReference type="NCBIfam" id="TIGR02227">
    <property type="entry name" value="sigpep_I_bact"/>
    <property type="match status" value="1"/>
</dbReference>
<dbReference type="EC" id="3.4.21.89" evidence="4 7"/>
<evidence type="ECO:0000256" key="3">
    <source>
        <dbReference type="ARBA" id="ARBA00009370"/>
    </source>
</evidence>
<organism evidence="10 11">
    <name type="scientific">Microbacterium terregens</name>
    <dbReference type="NCBI Taxonomy" id="69363"/>
    <lineage>
        <taxon>Bacteria</taxon>
        <taxon>Bacillati</taxon>
        <taxon>Actinomycetota</taxon>
        <taxon>Actinomycetes</taxon>
        <taxon>Micrococcales</taxon>
        <taxon>Microbacteriaceae</taxon>
        <taxon>Microbacterium</taxon>
    </lineage>
</organism>
<evidence type="ECO:0000313" key="11">
    <source>
        <dbReference type="Proteomes" id="UP001589611"/>
    </source>
</evidence>
<accession>A0ABV5T3T2</accession>
<gene>
    <name evidence="10" type="primary">lepB</name>
    <name evidence="10" type="ORF">ACFFPJ_15810</name>
</gene>
<dbReference type="PROSITE" id="PS00761">
    <property type="entry name" value="SPASE_I_3"/>
    <property type="match status" value="1"/>
</dbReference>
<keyword evidence="11" id="KW-1185">Reference proteome</keyword>
<feature type="domain" description="Peptidase S26" evidence="9">
    <location>
        <begin position="34"/>
        <end position="231"/>
    </location>
</feature>
<evidence type="ECO:0000256" key="5">
    <source>
        <dbReference type="ARBA" id="ARBA00022670"/>
    </source>
</evidence>
<feature type="compositionally biased region" description="Pro residues" evidence="8">
    <location>
        <begin position="261"/>
        <end position="270"/>
    </location>
</feature>
<dbReference type="Pfam" id="PF10502">
    <property type="entry name" value="Peptidase_S26"/>
    <property type="match status" value="1"/>
</dbReference>
<dbReference type="SUPFAM" id="SSF51306">
    <property type="entry name" value="LexA/Signal peptidase"/>
    <property type="match status" value="1"/>
</dbReference>
<dbReference type="PROSITE" id="PS00501">
    <property type="entry name" value="SPASE_I_1"/>
    <property type="match status" value="1"/>
</dbReference>
<comment type="similarity">
    <text evidence="3 7">Belongs to the peptidase S26 family.</text>
</comment>
<dbReference type="InterPro" id="IPR019533">
    <property type="entry name" value="Peptidase_S26"/>
</dbReference>
<dbReference type="PANTHER" id="PTHR43390">
    <property type="entry name" value="SIGNAL PEPTIDASE I"/>
    <property type="match status" value="1"/>
</dbReference>
<dbReference type="PRINTS" id="PR00727">
    <property type="entry name" value="LEADERPTASE"/>
</dbReference>
<dbReference type="InterPro" id="IPR000223">
    <property type="entry name" value="Pept_S26A_signal_pept_1"/>
</dbReference>
<dbReference type="EMBL" id="JBHMBE010000009">
    <property type="protein sequence ID" value="MFB9647262.1"/>
    <property type="molecule type" value="Genomic_DNA"/>
</dbReference>
<dbReference type="CDD" id="cd06530">
    <property type="entry name" value="S26_SPase_I"/>
    <property type="match status" value="1"/>
</dbReference>
<comment type="catalytic activity">
    <reaction evidence="1 7">
        <text>Cleavage of hydrophobic, N-terminal signal or leader sequences from secreted and periplasmic proteins.</text>
        <dbReference type="EC" id="3.4.21.89"/>
    </reaction>
</comment>
<evidence type="ECO:0000256" key="4">
    <source>
        <dbReference type="ARBA" id="ARBA00013208"/>
    </source>
</evidence>
<evidence type="ECO:0000256" key="1">
    <source>
        <dbReference type="ARBA" id="ARBA00000677"/>
    </source>
</evidence>
<feature type="transmembrane region" description="Helical" evidence="7">
    <location>
        <begin position="29"/>
        <end position="50"/>
    </location>
</feature>
<keyword evidence="5 7" id="KW-0645">Protease</keyword>
<evidence type="ECO:0000256" key="2">
    <source>
        <dbReference type="ARBA" id="ARBA00004401"/>
    </source>
</evidence>
<keyword evidence="7" id="KW-1133">Transmembrane helix</keyword>
<evidence type="ECO:0000259" key="9">
    <source>
        <dbReference type="Pfam" id="PF10502"/>
    </source>
</evidence>
<evidence type="ECO:0000256" key="8">
    <source>
        <dbReference type="SAM" id="MobiDB-lite"/>
    </source>
</evidence>
<keyword evidence="7" id="KW-0812">Transmembrane</keyword>
<name>A0ABV5T3T2_9MICO</name>
<comment type="caution">
    <text evidence="10">The sequence shown here is derived from an EMBL/GenBank/DDBJ whole genome shotgun (WGS) entry which is preliminary data.</text>
</comment>
<dbReference type="Proteomes" id="UP001589611">
    <property type="component" value="Unassembled WGS sequence"/>
</dbReference>